<organism evidence="4 5">
    <name type="scientific">Yoonia tamlensis</name>
    <dbReference type="NCBI Taxonomy" id="390270"/>
    <lineage>
        <taxon>Bacteria</taxon>
        <taxon>Pseudomonadati</taxon>
        <taxon>Pseudomonadota</taxon>
        <taxon>Alphaproteobacteria</taxon>
        <taxon>Rhodobacterales</taxon>
        <taxon>Paracoccaceae</taxon>
        <taxon>Yoonia</taxon>
    </lineage>
</organism>
<reference evidence="5" key="1">
    <citation type="submission" date="2016-10" db="EMBL/GenBank/DDBJ databases">
        <authorList>
            <person name="Varghese N."/>
            <person name="Submissions S."/>
        </authorList>
    </citation>
    <scope>NUCLEOTIDE SEQUENCE [LARGE SCALE GENOMIC DNA]</scope>
    <source>
        <strain evidence="5">DSM 26879</strain>
    </source>
</reference>
<evidence type="ECO:0000313" key="5">
    <source>
        <dbReference type="Proteomes" id="UP000199478"/>
    </source>
</evidence>
<feature type="domain" description="Glycosyl transferase family 1" evidence="3">
    <location>
        <begin position="209"/>
        <end position="319"/>
    </location>
</feature>
<dbReference type="STRING" id="390270.SAMN04488005_0444"/>
<dbReference type="RefSeq" id="WP_090195902.1">
    <property type="nucleotide sequence ID" value="NZ_FOYP01000001.1"/>
</dbReference>
<dbReference type="EMBL" id="FOYP01000001">
    <property type="protein sequence ID" value="SFR33158.1"/>
    <property type="molecule type" value="Genomic_DNA"/>
</dbReference>
<dbReference type="SUPFAM" id="SSF53756">
    <property type="entry name" value="UDP-Glycosyltransferase/glycogen phosphorylase"/>
    <property type="match status" value="1"/>
</dbReference>
<keyword evidence="1" id="KW-0328">Glycosyltransferase</keyword>
<dbReference type="OrthoDB" id="9801573at2"/>
<name>A0A1I6FTD1_9RHOB</name>
<dbReference type="Proteomes" id="UP000199478">
    <property type="component" value="Unassembled WGS sequence"/>
</dbReference>
<gene>
    <name evidence="4" type="ORF">SAMN04488005_0444</name>
</gene>
<protein>
    <submittedName>
        <fullName evidence="4">Glycosyl transferases group 1</fullName>
    </submittedName>
</protein>
<dbReference type="GO" id="GO:0016757">
    <property type="term" value="F:glycosyltransferase activity"/>
    <property type="evidence" value="ECO:0007669"/>
    <property type="project" value="UniProtKB-KW"/>
</dbReference>
<evidence type="ECO:0000259" key="3">
    <source>
        <dbReference type="Pfam" id="PF00534"/>
    </source>
</evidence>
<keyword evidence="5" id="KW-1185">Reference proteome</keyword>
<evidence type="ECO:0000313" key="4">
    <source>
        <dbReference type="EMBL" id="SFR33158.1"/>
    </source>
</evidence>
<proteinExistence type="predicted"/>
<dbReference type="InterPro" id="IPR001296">
    <property type="entry name" value="Glyco_trans_1"/>
</dbReference>
<dbReference type="Pfam" id="PF00534">
    <property type="entry name" value="Glycos_transf_1"/>
    <property type="match status" value="1"/>
</dbReference>
<dbReference type="PANTHER" id="PTHR12526">
    <property type="entry name" value="GLYCOSYLTRANSFERASE"/>
    <property type="match status" value="1"/>
</dbReference>
<sequence>MRILFTSLSCLIDPASGAAISVRTILRLLAERGHEVMAYSGAGFDNGQKPTADEMLRWSGFKKESADGLWVFNDGPVRHVAHAVGAHKISAMGQDAVREVSGHFRQVVKDFQPDAILTYGGTDFECSARKLAKDSGIISAFYLAHPGYKNIDVFQDVDLVFTDSTATHDLYLDRLALATTVIGKFVMKPDATRPAGAARHVTFINPSYAKGVTLFYRIAEMLRELKPSLRFLVVESRSNLGKIETVSGIPFSEMRNIRRIGLQPSMNDVFSRTHVLLMPSFWHESGGRTAIEALSLGIPVLSANHGGLPEHLGDGAMRFDIPDPLREKHQLIPPPSVAIPWVTAISKLWEDPEFWHERSLAAEMQWQKHAPDARLALIEQRLEDLVDARQ</sequence>
<accession>A0A1I6FTD1</accession>
<evidence type="ECO:0000256" key="1">
    <source>
        <dbReference type="ARBA" id="ARBA00022676"/>
    </source>
</evidence>
<dbReference type="AlphaFoldDB" id="A0A1I6FTD1"/>
<keyword evidence="2 4" id="KW-0808">Transferase</keyword>
<dbReference type="Gene3D" id="3.40.50.2000">
    <property type="entry name" value="Glycogen Phosphorylase B"/>
    <property type="match status" value="1"/>
</dbReference>
<dbReference type="PANTHER" id="PTHR12526:SF510">
    <property type="entry name" value="D-INOSITOL 3-PHOSPHATE GLYCOSYLTRANSFERASE"/>
    <property type="match status" value="1"/>
</dbReference>
<evidence type="ECO:0000256" key="2">
    <source>
        <dbReference type="ARBA" id="ARBA00022679"/>
    </source>
</evidence>